<evidence type="ECO:0000256" key="4">
    <source>
        <dbReference type="PIRNR" id="PIRNR006181"/>
    </source>
</evidence>
<comment type="similarity">
    <text evidence="1 4">Belongs to the prolyl-tRNA editing family. YbaK/EbsC subfamily.</text>
</comment>
<dbReference type="PANTHER" id="PTHR30411:SF0">
    <property type="entry name" value="CYS-TRNA(PRO)_CYS-TRNA(CYS) DEACYLASE YBAK"/>
    <property type="match status" value="1"/>
</dbReference>
<dbReference type="SUPFAM" id="SSF55826">
    <property type="entry name" value="YbaK/ProRS associated domain"/>
    <property type="match status" value="1"/>
</dbReference>
<dbReference type="Proteomes" id="UP000703315">
    <property type="component" value="Unassembled WGS sequence"/>
</dbReference>
<evidence type="ECO:0000256" key="3">
    <source>
        <dbReference type="ARBA" id="ARBA00023239"/>
    </source>
</evidence>
<reference evidence="6" key="2">
    <citation type="submission" date="2021-09" db="EMBL/GenBank/DDBJ databases">
        <authorList>
            <person name="Gilroy R."/>
        </authorList>
    </citation>
    <scope>NUCLEOTIDE SEQUENCE</scope>
    <source>
        <strain evidence="6">ChiHjej13B12-14962</strain>
    </source>
</reference>
<dbReference type="PANTHER" id="PTHR30411">
    <property type="entry name" value="CYTOPLASMIC PROTEIN"/>
    <property type="match status" value="1"/>
</dbReference>
<dbReference type="Gene3D" id="3.90.960.10">
    <property type="entry name" value="YbaK/aminoacyl-tRNA synthetase-associated domain"/>
    <property type="match status" value="1"/>
</dbReference>
<sequence>MSTAARTASPALQLLLETGIWHRVYTYDHKVSDQGFGYEAAEKLQIAPERIYKTLLVESSERELANAVVAVADMLNLKRLAAALGTKRVEMANPNVAQQKTGYVLGGISPLGQKTQLPIVVDASVEPHDTIWISGGRRGLSIEIRADDFLRITSATVADISR</sequence>
<organism evidence="6 7">
    <name type="scientific">Enteractinococcus helveticum</name>
    <dbReference type="NCBI Taxonomy" id="1837282"/>
    <lineage>
        <taxon>Bacteria</taxon>
        <taxon>Bacillati</taxon>
        <taxon>Actinomycetota</taxon>
        <taxon>Actinomycetes</taxon>
        <taxon>Micrococcales</taxon>
        <taxon>Micrococcaceae</taxon>
    </lineage>
</organism>
<dbReference type="RefSeq" id="WP_303904282.1">
    <property type="nucleotide sequence ID" value="NZ_DYXC01000070.1"/>
</dbReference>
<evidence type="ECO:0000313" key="6">
    <source>
        <dbReference type="EMBL" id="HJF14306.1"/>
    </source>
</evidence>
<dbReference type="GO" id="GO:0002161">
    <property type="term" value="F:aminoacyl-tRNA deacylase activity"/>
    <property type="evidence" value="ECO:0007669"/>
    <property type="project" value="InterPro"/>
</dbReference>
<keyword evidence="3 4" id="KW-0456">Lyase</keyword>
<evidence type="ECO:0000256" key="1">
    <source>
        <dbReference type="ARBA" id="ARBA00009798"/>
    </source>
</evidence>
<proteinExistence type="inferred from homology"/>
<reference evidence="6" key="1">
    <citation type="journal article" date="2021" name="PeerJ">
        <title>Extensive microbial diversity within the chicken gut microbiome revealed by metagenomics and culture.</title>
        <authorList>
            <person name="Gilroy R."/>
            <person name="Ravi A."/>
            <person name="Getino M."/>
            <person name="Pursley I."/>
            <person name="Horton D.L."/>
            <person name="Alikhan N.F."/>
            <person name="Baker D."/>
            <person name="Gharbi K."/>
            <person name="Hall N."/>
            <person name="Watson M."/>
            <person name="Adriaenssens E.M."/>
            <person name="Foster-Nyarko E."/>
            <person name="Jarju S."/>
            <person name="Secka A."/>
            <person name="Antonio M."/>
            <person name="Oren A."/>
            <person name="Chaudhuri R.R."/>
            <person name="La Ragione R."/>
            <person name="Hildebrand F."/>
            <person name="Pallen M.J."/>
        </authorList>
    </citation>
    <scope>NUCLEOTIDE SEQUENCE</scope>
    <source>
        <strain evidence="6">ChiHjej13B12-14962</strain>
    </source>
</reference>
<evidence type="ECO:0000313" key="7">
    <source>
        <dbReference type="Proteomes" id="UP000703315"/>
    </source>
</evidence>
<dbReference type="InterPro" id="IPR036754">
    <property type="entry name" value="YbaK/aa-tRNA-synt-asso_dom_sf"/>
</dbReference>
<dbReference type="NCBIfam" id="TIGR00011">
    <property type="entry name" value="YbaK_EbsC"/>
    <property type="match status" value="1"/>
</dbReference>
<protein>
    <recommendedName>
        <fullName evidence="4">Cys-tRNA(Pro)/Cys-tRNA(Cys) deacylase</fullName>
        <ecNumber evidence="4">4.2.-.-</ecNumber>
    </recommendedName>
</protein>
<dbReference type="EMBL" id="DYXC01000070">
    <property type="protein sequence ID" value="HJF14306.1"/>
    <property type="molecule type" value="Genomic_DNA"/>
</dbReference>
<comment type="caution">
    <text evidence="6">The sequence shown here is derived from an EMBL/GenBank/DDBJ whole genome shotgun (WGS) entry which is preliminary data.</text>
</comment>
<dbReference type="PIRSF" id="PIRSF006181">
    <property type="entry name" value="EbsC_YbaK"/>
    <property type="match status" value="1"/>
</dbReference>
<accession>A0A921FP27</accession>
<dbReference type="GO" id="GO:0006412">
    <property type="term" value="P:translation"/>
    <property type="evidence" value="ECO:0007669"/>
    <property type="project" value="UniProtKB-KW"/>
</dbReference>
<evidence type="ECO:0000256" key="2">
    <source>
        <dbReference type="ARBA" id="ARBA00022917"/>
    </source>
</evidence>
<dbReference type="EC" id="4.2.-.-" evidence="4"/>
<name>A0A921FP27_9MICC</name>
<feature type="domain" description="YbaK/aminoacyl-tRNA synthetase-associated" evidence="5">
    <location>
        <begin position="39"/>
        <end position="151"/>
    </location>
</feature>
<dbReference type="InterPro" id="IPR007214">
    <property type="entry name" value="YbaK/aa-tRNA-synth-assoc-dom"/>
</dbReference>
<evidence type="ECO:0000259" key="5">
    <source>
        <dbReference type="Pfam" id="PF04073"/>
    </source>
</evidence>
<dbReference type="Pfam" id="PF04073">
    <property type="entry name" value="tRNA_edit"/>
    <property type="match status" value="1"/>
</dbReference>
<dbReference type="AlphaFoldDB" id="A0A921FP27"/>
<dbReference type="InterPro" id="IPR004369">
    <property type="entry name" value="Prolyl-tRNA_editing_YbaK/EbsC"/>
</dbReference>
<dbReference type="GO" id="GO:0016829">
    <property type="term" value="F:lyase activity"/>
    <property type="evidence" value="ECO:0007669"/>
    <property type="project" value="UniProtKB-KW"/>
</dbReference>
<keyword evidence="2 4" id="KW-0648">Protein biosynthesis</keyword>
<dbReference type="CDD" id="cd00002">
    <property type="entry name" value="YbaK_deacylase"/>
    <property type="match status" value="1"/>
</dbReference>
<gene>
    <name evidence="6" type="primary">ybaK</name>
    <name evidence="6" type="ORF">K8V32_05800</name>
</gene>